<dbReference type="GO" id="GO:0048046">
    <property type="term" value="C:apoplast"/>
    <property type="evidence" value="ECO:0007669"/>
    <property type="project" value="UniProtKB-SubCell"/>
</dbReference>
<protein>
    <recommendedName>
        <fullName evidence="11">Germin-like protein</fullName>
    </recommendedName>
</protein>
<accession>A0AAD4J2Q4</accession>
<dbReference type="InterPro" id="IPR014710">
    <property type="entry name" value="RmlC-like_jellyroll"/>
</dbReference>
<feature type="disulfide bond" evidence="10">
    <location>
        <begin position="36"/>
        <end position="53"/>
    </location>
</feature>
<evidence type="ECO:0000256" key="9">
    <source>
        <dbReference type="PIRSR" id="PIRSR601929-2"/>
    </source>
</evidence>
<keyword evidence="3 11" id="KW-0052">Apoplast</keyword>
<dbReference type="EMBL" id="SDAM02000175">
    <property type="protein sequence ID" value="KAH6825528.1"/>
    <property type="molecule type" value="Genomic_DNA"/>
</dbReference>
<dbReference type="AlphaFoldDB" id="A0AAD4J2Q4"/>
<dbReference type="InterPro" id="IPR011051">
    <property type="entry name" value="RmlC_Cupin_sf"/>
</dbReference>
<gene>
    <name evidence="13" type="ORF">C2S53_007195</name>
</gene>
<dbReference type="Proteomes" id="UP001190926">
    <property type="component" value="Unassembled WGS sequence"/>
</dbReference>
<evidence type="ECO:0000256" key="11">
    <source>
        <dbReference type="RuleBase" id="RU366015"/>
    </source>
</evidence>
<evidence type="ECO:0000256" key="10">
    <source>
        <dbReference type="PIRSR" id="PIRSR601929-3"/>
    </source>
</evidence>
<evidence type="ECO:0000256" key="5">
    <source>
        <dbReference type="ARBA" id="ARBA00022723"/>
    </source>
</evidence>
<feature type="binding site" evidence="8">
    <location>
        <position position="113"/>
    </location>
    <ligand>
        <name>oxalate</name>
        <dbReference type="ChEBI" id="CHEBI:30623"/>
    </ligand>
</feature>
<keyword evidence="5 8" id="KW-0479">Metal-binding</keyword>
<reference evidence="13 14" key="1">
    <citation type="journal article" date="2021" name="Nat. Commun.">
        <title>Incipient diploidization of the medicinal plant Perilla within 10,000 years.</title>
        <authorList>
            <person name="Zhang Y."/>
            <person name="Shen Q."/>
            <person name="Leng L."/>
            <person name="Zhang D."/>
            <person name="Chen S."/>
            <person name="Shi Y."/>
            <person name="Ning Z."/>
            <person name="Chen S."/>
        </authorList>
    </citation>
    <scope>NUCLEOTIDE SEQUENCE [LARGE SCALE GENOMIC DNA]</scope>
    <source>
        <strain evidence="14">cv. PC099</strain>
    </source>
</reference>
<dbReference type="CDD" id="cd02241">
    <property type="entry name" value="cupin_OxOx"/>
    <property type="match status" value="1"/>
</dbReference>
<evidence type="ECO:0000256" key="3">
    <source>
        <dbReference type="ARBA" id="ARBA00022523"/>
    </source>
</evidence>
<feature type="binding site" evidence="8">
    <location>
        <position position="123"/>
    </location>
    <ligand>
        <name>oxalate</name>
        <dbReference type="ChEBI" id="CHEBI:30623"/>
    </ligand>
</feature>
<sequence length="235" mass="25815">MMKTSSKQLFLLIAGVVSLFSLLVDASDPDPVQDFCVSVNETDAKVYVNGKTCKDPETVTADDFFFAAGLHEPHEILSPYGSRVTMAFERQLPGLNTQGVAVARVDFDPHGVNPPHSHPRASETLTVLEGKLYAGFSTTNPHDRDEKSKLYVKILNPGDVFVFPRGLTHFQFNVDGKKSAVAIVNFNSQNPGVVTAGKALFGTEPPIDREVLAKSLYLDEKLIKYLQSQTWMGNN</sequence>
<comment type="caution">
    <text evidence="13">The sequence shown here is derived from an EMBL/GenBank/DDBJ whole genome shotgun (WGS) entry which is preliminary data.</text>
</comment>
<keyword evidence="14" id="KW-1185">Reference proteome</keyword>
<comment type="subcellular location">
    <subcellularLocation>
        <location evidence="1 11">Secreted</location>
        <location evidence="1 11">Extracellular space</location>
        <location evidence="1 11">Apoplast</location>
    </subcellularLocation>
</comment>
<feature type="binding site" evidence="9">
    <location>
        <position position="116"/>
    </location>
    <ligand>
        <name>Mn(2+)</name>
        <dbReference type="ChEBI" id="CHEBI:29035"/>
    </ligand>
</feature>
<evidence type="ECO:0000256" key="4">
    <source>
        <dbReference type="ARBA" id="ARBA00022525"/>
    </source>
</evidence>
<keyword evidence="6 10" id="KW-1015">Disulfide bond</keyword>
<dbReference type="PANTHER" id="PTHR31238">
    <property type="entry name" value="GERMIN-LIKE PROTEIN SUBFAMILY 3 MEMBER 3"/>
    <property type="match status" value="1"/>
</dbReference>
<organism evidence="13 14">
    <name type="scientific">Perilla frutescens var. hirtella</name>
    <name type="common">Perilla citriodora</name>
    <name type="synonym">Perilla setoyensis</name>
    <dbReference type="NCBI Taxonomy" id="608512"/>
    <lineage>
        <taxon>Eukaryota</taxon>
        <taxon>Viridiplantae</taxon>
        <taxon>Streptophyta</taxon>
        <taxon>Embryophyta</taxon>
        <taxon>Tracheophyta</taxon>
        <taxon>Spermatophyta</taxon>
        <taxon>Magnoliopsida</taxon>
        <taxon>eudicotyledons</taxon>
        <taxon>Gunneridae</taxon>
        <taxon>Pentapetalae</taxon>
        <taxon>asterids</taxon>
        <taxon>lamiids</taxon>
        <taxon>Lamiales</taxon>
        <taxon>Lamiaceae</taxon>
        <taxon>Nepetoideae</taxon>
        <taxon>Elsholtzieae</taxon>
        <taxon>Perilla</taxon>
    </lineage>
</organism>
<dbReference type="InterPro" id="IPR001929">
    <property type="entry name" value="Germin"/>
</dbReference>
<evidence type="ECO:0000313" key="13">
    <source>
        <dbReference type="EMBL" id="KAH6825528.1"/>
    </source>
</evidence>
<dbReference type="InterPro" id="IPR006045">
    <property type="entry name" value="Cupin_1"/>
</dbReference>
<keyword evidence="7 8" id="KW-0464">Manganese</keyword>
<feature type="domain" description="Cupin type-1" evidence="12">
    <location>
        <begin position="68"/>
        <end position="224"/>
    </location>
</feature>
<feature type="binding site" evidence="9">
    <location>
        <position position="123"/>
    </location>
    <ligand>
        <name>Mn(2+)</name>
        <dbReference type="ChEBI" id="CHEBI:29035"/>
    </ligand>
</feature>
<proteinExistence type="inferred from homology"/>
<evidence type="ECO:0000256" key="7">
    <source>
        <dbReference type="ARBA" id="ARBA00023211"/>
    </source>
</evidence>
<dbReference type="FunFam" id="2.60.120.10:FF:000005">
    <property type="entry name" value="Germin-like protein subfamily 1 member 8"/>
    <property type="match status" value="1"/>
</dbReference>
<keyword evidence="4 11" id="KW-0964">Secreted</keyword>
<evidence type="ECO:0000256" key="1">
    <source>
        <dbReference type="ARBA" id="ARBA00004271"/>
    </source>
</evidence>
<evidence type="ECO:0000259" key="12">
    <source>
        <dbReference type="SMART" id="SM00835"/>
    </source>
</evidence>
<evidence type="ECO:0000313" key="14">
    <source>
        <dbReference type="Proteomes" id="UP001190926"/>
    </source>
</evidence>
<evidence type="ECO:0000256" key="2">
    <source>
        <dbReference type="ARBA" id="ARBA00007456"/>
    </source>
</evidence>
<dbReference type="SMART" id="SM00835">
    <property type="entry name" value="Cupin_1"/>
    <property type="match status" value="1"/>
</dbReference>
<feature type="binding site" evidence="9">
    <location>
        <position position="169"/>
    </location>
    <ligand>
        <name>Mn(2+)</name>
        <dbReference type="ChEBI" id="CHEBI:29035"/>
    </ligand>
</feature>
<dbReference type="Gene3D" id="2.60.120.10">
    <property type="entry name" value="Jelly Rolls"/>
    <property type="match status" value="1"/>
</dbReference>
<dbReference type="Pfam" id="PF00190">
    <property type="entry name" value="Cupin_1"/>
    <property type="match status" value="1"/>
</dbReference>
<name>A0AAD4J2Q4_PERFH</name>
<dbReference type="GO" id="GO:0030145">
    <property type="term" value="F:manganese ion binding"/>
    <property type="evidence" value="ECO:0007669"/>
    <property type="project" value="UniProtKB-UniRule"/>
</dbReference>
<evidence type="ECO:0000256" key="6">
    <source>
        <dbReference type="ARBA" id="ARBA00023157"/>
    </source>
</evidence>
<feature type="binding site" evidence="8">
    <location>
        <position position="118"/>
    </location>
    <ligand>
        <name>oxalate</name>
        <dbReference type="ChEBI" id="CHEBI:30623"/>
    </ligand>
</feature>
<comment type="similarity">
    <text evidence="2 11">Belongs to the germin family.</text>
</comment>
<dbReference type="PRINTS" id="PR00325">
    <property type="entry name" value="GERMIN"/>
</dbReference>
<keyword evidence="11" id="KW-0732">Signal</keyword>
<evidence type="ECO:0000256" key="8">
    <source>
        <dbReference type="PIRSR" id="PIRSR601929-1"/>
    </source>
</evidence>
<feature type="binding site" evidence="9">
    <location>
        <position position="118"/>
    </location>
    <ligand>
        <name>Mn(2+)</name>
        <dbReference type="ChEBI" id="CHEBI:29035"/>
    </ligand>
</feature>
<feature type="chain" id="PRO_5041771492" description="Germin-like protein" evidence="11">
    <location>
        <begin position="27"/>
        <end position="235"/>
    </location>
</feature>
<feature type="signal peptide" evidence="11">
    <location>
        <begin position="1"/>
        <end position="26"/>
    </location>
</feature>
<dbReference type="SUPFAM" id="SSF51182">
    <property type="entry name" value="RmlC-like cupins"/>
    <property type="match status" value="1"/>
</dbReference>